<feature type="non-terminal residue" evidence="1">
    <location>
        <position position="1"/>
    </location>
</feature>
<evidence type="ECO:0008006" key="2">
    <source>
        <dbReference type="Google" id="ProtNLM"/>
    </source>
</evidence>
<evidence type="ECO:0000313" key="1">
    <source>
        <dbReference type="EMBL" id="SVE24867.1"/>
    </source>
</evidence>
<gene>
    <name evidence="1" type="ORF">METZ01_LOCUS477721</name>
</gene>
<name>A0A383BXH0_9ZZZZ</name>
<sequence length="53" mass="5705">CIDADAIATAIMVKGAESGMEWINSLDDVEALVIVKNKNGDLITNISHGFTYH</sequence>
<dbReference type="EMBL" id="UINC01204235">
    <property type="protein sequence ID" value="SVE24867.1"/>
    <property type="molecule type" value="Genomic_DNA"/>
</dbReference>
<dbReference type="AlphaFoldDB" id="A0A383BXH0"/>
<organism evidence="1">
    <name type="scientific">marine metagenome</name>
    <dbReference type="NCBI Taxonomy" id="408172"/>
    <lineage>
        <taxon>unclassified sequences</taxon>
        <taxon>metagenomes</taxon>
        <taxon>ecological metagenomes</taxon>
    </lineage>
</organism>
<reference evidence="1" key="1">
    <citation type="submission" date="2018-05" db="EMBL/GenBank/DDBJ databases">
        <authorList>
            <person name="Lanie J.A."/>
            <person name="Ng W.-L."/>
            <person name="Kazmierczak K.M."/>
            <person name="Andrzejewski T.M."/>
            <person name="Davidsen T.M."/>
            <person name="Wayne K.J."/>
            <person name="Tettelin H."/>
            <person name="Glass J.I."/>
            <person name="Rusch D."/>
            <person name="Podicherti R."/>
            <person name="Tsui H.-C.T."/>
            <person name="Winkler M.E."/>
        </authorList>
    </citation>
    <scope>NUCLEOTIDE SEQUENCE</scope>
</reference>
<accession>A0A383BXH0</accession>
<dbReference type="Pfam" id="PF02424">
    <property type="entry name" value="ApbE"/>
    <property type="match status" value="1"/>
</dbReference>
<dbReference type="InterPro" id="IPR003374">
    <property type="entry name" value="ApbE-like_sf"/>
</dbReference>
<dbReference type="Gene3D" id="3.10.520.10">
    <property type="entry name" value="ApbE-like domains"/>
    <property type="match status" value="1"/>
</dbReference>
<dbReference type="InterPro" id="IPR024932">
    <property type="entry name" value="ApbE"/>
</dbReference>
<dbReference type="SUPFAM" id="SSF143631">
    <property type="entry name" value="ApbE-like"/>
    <property type="match status" value="1"/>
</dbReference>
<protein>
    <recommendedName>
        <fullName evidence="2">FAD:protein FMN transferase</fullName>
    </recommendedName>
</protein>
<proteinExistence type="predicted"/>